<dbReference type="InterPro" id="IPR014825">
    <property type="entry name" value="DNA_alkylation"/>
</dbReference>
<organism evidence="1 2">
    <name type="scientific">Janthinobacterium fluminis</name>
    <dbReference type="NCBI Taxonomy" id="2987524"/>
    <lineage>
        <taxon>Bacteria</taxon>
        <taxon>Pseudomonadati</taxon>
        <taxon>Pseudomonadota</taxon>
        <taxon>Betaproteobacteria</taxon>
        <taxon>Burkholderiales</taxon>
        <taxon>Oxalobacteraceae</taxon>
        <taxon>Janthinobacterium</taxon>
    </lineage>
</organism>
<dbReference type="PANTHER" id="PTHR34070:SF1">
    <property type="entry name" value="DNA ALKYLATION REPAIR PROTEIN"/>
    <property type="match status" value="1"/>
</dbReference>
<dbReference type="SUPFAM" id="SSF48371">
    <property type="entry name" value="ARM repeat"/>
    <property type="match status" value="1"/>
</dbReference>
<proteinExistence type="predicted"/>
<evidence type="ECO:0000313" key="2">
    <source>
        <dbReference type="Proteomes" id="UP001221208"/>
    </source>
</evidence>
<comment type="caution">
    <text evidence="1">The sequence shown here is derived from an EMBL/GenBank/DDBJ whole genome shotgun (WGS) entry which is preliminary data.</text>
</comment>
<protein>
    <submittedName>
        <fullName evidence="1">DNA alkylation repair protein</fullName>
    </submittedName>
</protein>
<dbReference type="Proteomes" id="UP001221208">
    <property type="component" value="Unassembled WGS sequence"/>
</dbReference>
<evidence type="ECO:0000313" key="1">
    <source>
        <dbReference type="EMBL" id="MDC8756741.1"/>
    </source>
</evidence>
<reference evidence="1 2" key="1">
    <citation type="submission" date="2022-10" db="EMBL/GenBank/DDBJ databases">
        <title>Janthinobacterium sp. hw3 Genome sequencing.</title>
        <authorList>
            <person name="Park S."/>
        </authorList>
    </citation>
    <scope>NUCLEOTIDE SEQUENCE [LARGE SCALE GENOMIC DNA]</scope>
    <source>
        <strain evidence="2">hw3</strain>
    </source>
</reference>
<dbReference type="PANTHER" id="PTHR34070">
    <property type="entry name" value="ARMADILLO-TYPE FOLD"/>
    <property type="match status" value="1"/>
</dbReference>
<sequence>MDGQFLPHIQAALADSADAGRAASMRAYMRGQFDFLGVPTPARRAATRAPLSALKGAGADALLEHACALWQLPQREYQYLALDLLAMHWKELDASHLPALLALAQRRAWWDSVDGVAAIVGDLLRREKTHGRDAHGSMDAALGHADLWVRRIAMTHQLGWRGDTDAARLFAYALALAPETEFFIQKALGWGLRDYAWHDPAAVRGFLAASGERLAPLSRREAGKHLSLP</sequence>
<gene>
    <name evidence="1" type="ORF">OIK44_03975</name>
</gene>
<dbReference type="CDD" id="cd07064">
    <property type="entry name" value="AlkD_like_1"/>
    <property type="match status" value="1"/>
</dbReference>
<dbReference type="Pfam" id="PF08713">
    <property type="entry name" value="DNA_alkylation"/>
    <property type="match status" value="1"/>
</dbReference>
<dbReference type="Gene3D" id="1.25.40.290">
    <property type="entry name" value="ARM repeat domains"/>
    <property type="match status" value="1"/>
</dbReference>
<accession>A0ABT5JW74</accession>
<dbReference type="EMBL" id="JAQQXR010000001">
    <property type="protein sequence ID" value="MDC8756741.1"/>
    <property type="molecule type" value="Genomic_DNA"/>
</dbReference>
<dbReference type="InterPro" id="IPR016024">
    <property type="entry name" value="ARM-type_fold"/>
</dbReference>
<dbReference type="RefSeq" id="WP_273669376.1">
    <property type="nucleotide sequence ID" value="NZ_JAQQXR010000001.1"/>
</dbReference>
<keyword evidence="2" id="KW-1185">Reference proteome</keyword>
<dbReference type="Gene3D" id="1.20.1660.10">
    <property type="entry name" value="Hypothetical protein (EF3068)"/>
    <property type="match status" value="1"/>
</dbReference>
<name>A0ABT5JW74_9BURK</name>